<evidence type="ECO:0000313" key="4">
    <source>
        <dbReference type="WBParaSite" id="Csp11.Scaffold290.g752.t1"/>
    </source>
</evidence>
<evidence type="ECO:0000313" key="3">
    <source>
        <dbReference type="Proteomes" id="UP000095282"/>
    </source>
</evidence>
<name>A0A1I7SYB1_9PELO</name>
<proteinExistence type="predicted"/>
<feature type="chain" id="PRO_5009306815" evidence="2">
    <location>
        <begin position="19"/>
        <end position="209"/>
    </location>
</feature>
<dbReference type="WBParaSite" id="Csp11.Scaffold290.g752.t1">
    <property type="protein sequence ID" value="Csp11.Scaffold290.g752.t1"/>
    <property type="gene ID" value="Csp11.Scaffold290.g752"/>
</dbReference>
<sequence length="209" mass="24650">MSMQWLFALLFLFASVQCYRYMHLDKNEHKDKVRFCEISGYVDEETYKVHGELRNCHSPPMNCTIPADEGLTKDERNIECRDVVDDDWFFHNDSECAFRFYYMRTKVCEQKQCFSIAITCVPITNPKFLFYICELFSLPAEEEIQYSGVMGVLLFTCILPISICYYCFNKYYHSGNYKCRDLKTAIDTEYEEKPLHEIAPEPLPVSECP</sequence>
<keyword evidence="3" id="KW-1185">Reference proteome</keyword>
<keyword evidence="1" id="KW-1133">Transmembrane helix</keyword>
<accession>A0A1I7SYB1</accession>
<keyword evidence="2" id="KW-0732">Signal</keyword>
<evidence type="ECO:0000256" key="1">
    <source>
        <dbReference type="SAM" id="Phobius"/>
    </source>
</evidence>
<reference evidence="4" key="1">
    <citation type="submission" date="2016-11" db="UniProtKB">
        <authorList>
            <consortium name="WormBaseParasite"/>
        </authorList>
    </citation>
    <scope>IDENTIFICATION</scope>
</reference>
<dbReference type="eggNOG" id="ENOG502TID0">
    <property type="taxonomic scope" value="Eukaryota"/>
</dbReference>
<protein>
    <submittedName>
        <fullName evidence="4">CX domain-containing protein</fullName>
    </submittedName>
</protein>
<dbReference type="AlphaFoldDB" id="A0A1I7SYB1"/>
<feature type="signal peptide" evidence="2">
    <location>
        <begin position="1"/>
        <end position="18"/>
    </location>
</feature>
<keyword evidence="1" id="KW-0812">Transmembrane</keyword>
<organism evidence="3 4">
    <name type="scientific">Caenorhabditis tropicalis</name>
    <dbReference type="NCBI Taxonomy" id="1561998"/>
    <lineage>
        <taxon>Eukaryota</taxon>
        <taxon>Metazoa</taxon>
        <taxon>Ecdysozoa</taxon>
        <taxon>Nematoda</taxon>
        <taxon>Chromadorea</taxon>
        <taxon>Rhabditida</taxon>
        <taxon>Rhabditina</taxon>
        <taxon>Rhabditomorpha</taxon>
        <taxon>Rhabditoidea</taxon>
        <taxon>Rhabditidae</taxon>
        <taxon>Peloderinae</taxon>
        <taxon>Caenorhabditis</taxon>
    </lineage>
</organism>
<keyword evidence="1" id="KW-0472">Membrane</keyword>
<evidence type="ECO:0000256" key="2">
    <source>
        <dbReference type="SAM" id="SignalP"/>
    </source>
</evidence>
<feature type="transmembrane region" description="Helical" evidence="1">
    <location>
        <begin position="146"/>
        <end position="168"/>
    </location>
</feature>
<dbReference type="Proteomes" id="UP000095282">
    <property type="component" value="Unplaced"/>
</dbReference>